<protein>
    <submittedName>
        <fullName evidence="1">Uncharacterized protein</fullName>
    </submittedName>
</protein>
<sequence length="79" mass="8707">MVLGSVVCFRPEMNGTMAFYEFCLWGCCDGVGFEEKRGQESGLSRTVGGQPQGYFFSRLTQTMAEGKEGLLNREASLIP</sequence>
<gene>
    <name evidence="1" type="ORF">MRB53_029227</name>
</gene>
<name>A0ACC2KIH0_PERAE</name>
<keyword evidence="2" id="KW-1185">Reference proteome</keyword>
<proteinExistence type="predicted"/>
<organism evidence="1 2">
    <name type="scientific">Persea americana</name>
    <name type="common">Avocado</name>
    <dbReference type="NCBI Taxonomy" id="3435"/>
    <lineage>
        <taxon>Eukaryota</taxon>
        <taxon>Viridiplantae</taxon>
        <taxon>Streptophyta</taxon>
        <taxon>Embryophyta</taxon>
        <taxon>Tracheophyta</taxon>
        <taxon>Spermatophyta</taxon>
        <taxon>Magnoliopsida</taxon>
        <taxon>Magnoliidae</taxon>
        <taxon>Laurales</taxon>
        <taxon>Lauraceae</taxon>
        <taxon>Persea</taxon>
    </lineage>
</organism>
<accession>A0ACC2KIH0</accession>
<dbReference type="Proteomes" id="UP001234297">
    <property type="component" value="Chromosome 9"/>
</dbReference>
<comment type="caution">
    <text evidence="1">The sequence shown here is derived from an EMBL/GenBank/DDBJ whole genome shotgun (WGS) entry which is preliminary data.</text>
</comment>
<evidence type="ECO:0000313" key="2">
    <source>
        <dbReference type="Proteomes" id="UP001234297"/>
    </source>
</evidence>
<dbReference type="EMBL" id="CM056817">
    <property type="protein sequence ID" value="KAJ8620698.1"/>
    <property type="molecule type" value="Genomic_DNA"/>
</dbReference>
<evidence type="ECO:0000313" key="1">
    <source>
        <dbReference type="EMBL" id="KAJ8620698.1"/>
    </source>
</evidence>
<reference evidence="1 2" key="1">
    <citation type="journal article" date="2022" name="Hortic Res">
        <title>A haplotype resolved chromosomal level avocado genome allows analysis of novel avocado genes.</title>
        <authorList>
            <person name="Nath O."/>
            <person name="Fletcher S.J."/>
            <person name="Hayward A."/>
            <person name="Shaw L.M."/>
            <person name="Masouleh A.K."/>
            <person name="Furtado A."/>
            <person name="Henry R.J."/>
            <person name="Mitter N."/>
        </authorList>
    </citation>
    <scope>NUCLEOTIDE SEQUENCE [LARGE SCALE GENOMIC DNA]</scope>
    <source>
        <strain evidence="2">cv. Hass</strain>
    </source>
</reference>